<protein>
    <submittedName>
        <fullName evidence="4">DegT/DnrJ/EryC1/StrS family aminotransferase</fullName>
    </submittedName>
</protein>
<dbReference type="PIRSF" id="PIRSF000390">
    <property type="entry name" value="PLP_StrS"/>
    <property type="match status" value="1"/>
</dbReference>
<proteinExistence type="inferred from homology"/>
<keyword evidence="4" id="KW-0808">Transferase</keyword>
<keyword evidence="4" id="KW-0032">Aminotransferase</keyword>
<dbReference type="InterPro" id="IPR000653">
    <property type="entry name" value="DegT/StrS_aminotransferase"/>
</dbReference>
<dbReference type="InterPro" id="IPR015422">
    <property type="entry name" value="PyrdxlP-dep_Trfase_small"/>
</dbReference>
<dbReference type="PANTHER" id="PTHR30244:SF36">
    <property type="entry name" value="3-OXO-GLUCOSE-6-PHOSPHATE:GLUTAMATE AMINOTRANSFERASE"/>
    <property type="match status" value="1"/>
</dbReference>
<name>A0ABT0NNM7_9ACTN</name>
<dbReference type="PANTHER" id="PTHR30244">
    <property type="entry name" value="TRANSAMINASE"/>
    <property type="match status" value="1"/>
</dbReference>
<dbReference type="RefSeq" id="WP_249457004.1">
    <property type="nucleotide sequence ID" value="NZ_JAMCCK010000005.1"/>
</dbReference>
<dbReference type="Pfam" id="PF01041">
    <property type="entry name" value="DegT_DnrJ_EryC1"/>
    <property type="match status" value="1"/>
</dbReference>
<dbReference type="GO" id="GO:0008483">
    <property type="term" value="F:transaminase activity"/>
    <property type="evidence" value="ECO:0007669"/>
    <property type="project" value="UniProtKB-KW"/>
</dbReference>
<dbReference type="InterPro" id="IPR015424">
    <property type="entry name" value="PyrdxlP-dep_Trfase"/>
</dbReference>
<dbReference type="EMBL" id="JAMCCK010000005">
    <property type="protein sequence ID" value="MCL3992452.1"/>
    <property type="molecule type" value="Genomic_DNA"/>
</dbReference>
<keyword evidence="5" id="KW-1185">Reference proteome</keyword>
<evidence type="ECO:0000256" key="1">
    <source>
        <dbReference type="ARBA" id="ARBA00022898"/>
    </source>
</evidence>
<keyword evidence="1 3" id="KW-0663">Pyridoxal phosphate</keyword>
<dbReference type="InterPro" id="IPR015421">
    <property type="entry name" value="PyrdxlP-dep_Trfase_major"/>
</dbReference>
<dbReference type="Gene3D" id="3.40.640.10">
    <property type="entry name" value="Type I PLP-dependent aspartate aminotransferase-like (Major domain)"/>
    <property type="match status" value="1"/>
</dbReference>
<organism evidence="4 5">
    <name type="scientific">Streptomyces lavenduligriseus</name>
    <dbReference type="NCBI Taxonomy" id="67315"/>
    <lineage>
        <taxon>Bacteria</taxon>
        <taxon>Bacillati</taxon>
        <taxon>Actinomycetota</taxon>
        <taxon>Actinomycetes</taxon>
        <taxon>Kitasatosporales</taxon>
        <taxon>Streptomycetaceae</taxon>
        <taxon>Streptomyces</taxon>
    </lineage>
</organism>
<dbReference type="Proteomes" id="UP001202052">
    <property type="component" value="Unassembled WGS sequence"/>
</dbReference>
<comment type="similarity">
    <text evidence="2 3">Belongs to the DegT/DnrJ/EryC1 family.</text>
</comment>
<dbReference type="Gene3D" id="3.90.1150.10">
    <property type="entry name" value="Aspartate Aminotransferase, domain 1"/>
    <property type="match status" value="1"/>
</dbReference>
<reference evidence="4 5" key="1">
    <citation type="submission" date="2022-05" db="EMBL/GenBank/DDBJ databases">
        <title>Genome Resource of Streptomyces lavenduligriseus GA1-1, a Strain with Broad-Spectrum Antifungal Activity against Phytopathogenic Fungi.</title>
        <authorList>
            <person name="Qi D."/>
        </authorList>
    </citation>
    <scope>NUCLEOTIDE SEQUENCE [LARGE SCALE GENOMIC DNA]</scope>
    <source>
        <strain evidence="4 5">GA1-1</strain>
    </source>
</reference>
<accession>A0ABT0NNM7</accession>
<evidence type="ECO:0000256" key="3">
    <source>
        <dbReference type="RuleBase" id="RU004508"/>
    </source>
</evidence>
<evidence type="ECO:0000313" key="5">
    <source>
        <dbReference type="Proteomes" id="UP001202052"/>
    </source>
</evidence>
<evidence type="ECO:0000313" key="4">
    <source>
        <dbReference type="EMBL" id="MCL3992452.1"/>
    </source>
</evidence>
<evidence type="ECO:0000256" key="2">
    <source>
        <dbReference type="ARBA" id="ARBA00037999"/>
    </source>
</evidence>
<comment type="caution">
    <text evidence="4">The sequence shown here is derived from an EMBL/GenBank/DDBJ whole genome shotgun (WGS) entry which is preliminary data.</text>
</comment>
<gene>
    <name evidence="4" type="ORF">M4438_02720</name>
</gene>
<sequence>MNVPFLDLRAAYLELKHDIDAATSRVLDSGRYLLGPELAAFETEWAAYCGARHCVAVGSGCDALELALRAMDIGPGDEVIVPAHTFAATWLAVSATGAEPVAVEPEPTTFTLDPERVEAAITSRTRVILPVHLYGHPADLAALSEVAERHGVRILEDAAQAHGAQAYGRRVGAWSTTAFSFYPGKNLGGFGDGGAVVTDDAELAERVRLLRNYGSREKYRHEVRATNSRLDELQAAVLRVKLAHLDAWTERRTAVAARYLDGLAGLDGPDGIVLPRPAPWAEPVWHLFVIRSADRSALRERLAAAGVETLIHYPVPVHRSEAYAGSRQAARAQPVAERLAREVLSLPMGPHLSDDAVTAVIEAVRGAVAAC</sequence>
<dbReference type="CDD" id="cd00616">
    <property type="entry name" value="AHBA_syn"/>
    <property type="match status" value="1"/>
</dbReference>
<dbReference type="SUPFAM" id="SSF53383">
    <property type="entry name" value="PLP-dependent transferases"/>
    <property type="match status" value="1"/>
</dbReference>